<name>A0A6G1E813_9ORYZ</name>
<accession>A0A6G1E813</accession>
<comment type="caution">
    <text evidence="2">The sequence shown here is derived from an EMBL/GenBank/DDBJ whole genome shotgun (WGS) entry which is preliminary data.</text>
</comment>
<feature type="compositionally biased region" description="Basic and acidic residues" evidence="1">
    <location>
        <begin position="60"/>
        <end position="69"/>
    </location>
</feature>
<reference evidence="2 3" key="1">
    <citation type="submission" date="2019-11" db="EMBL/GenBank/DDBJ databases">
        <title>Whole genome sequence of Oryza granulata.</title>
        <authorList>
            <person name="Li W."/>
        </authorList>
    </citation>
    <scope>NUCLEOTIDE SEQUENCE [LARGE SCALE GENOMIC DNA]</scope>
    <source>
        <strain evidence="3">cv. Menghai</strain>
        <tissue evidence="2">Leaf</tissue>
    </source>
</reference>
<protein>
    <submittedName>
        <fullName evidence="2">Uncharacterized protein</fullName>
    </submittedName>
</protein>
<dbReference type="Proteomes" id="UP000479710">
    <property type="component" value="Unassembled WGS sequence"/>
</dbReference>
<organism evidence="2 3">
    <name type="scientific">Oryza meyeriana var. granulata</name>
    <dbReference type="NCBI Taxonomy" id="110450"/>
    <lineage>
        <taxon>Eukaryota</taxon>
        <taxon>Viridiplantae</taxon>
        <taxon>Streptophyta</taxon>
        <taxon>Embryophyta</taxon>
        <taxon>Tracheophyta</taxon>
        <taxon>Spermatophyta</taxon>
        <taxon>Magnoliopsida</taxon>
        <taxon>Liliopsida</taxon>
        <taxon>Poales</taxon>
        <taxon>Poaceae</taxon>
        <taxon>BOP clade</taxon>
        <taxon>Oryzoideae</taxon>
        <taxon>Oryzeae</taxon>
        <taxon>Oryzinae</taxon>
        <taxon>Oryza</taxon>
        <taxon>Oryza meyeriana</taxon>
    </lineage>
</organism>
<dbReference type="EMBL" id="SPHZ02000005">
    <property type="protein sequence ID" value="KAF0920093.1"/>
    <property type="molecule type" value="Genomic_DNA"/>
</dbReference>
<gene>
    <name evidence="2" type="ORF">E2562_033343</name>
</gene>
<proteinExistence type="predicted"/>
<feature type="region of interest" description="Disordered" evidence="1">
    <location>
        <begin position="1"/>
        <end position="90"/>
    </location>
</feature>
<evidence type="ECO:0000256" key="1">
    <source>
        <dbReference type="SAM" id="MobiDB-lite"/>
    </source>
</evidence>
<sequence>MTRGDADSAATWACGREGRQPEVEGDPDRWAPVPPVGEGAQPVSRPKRSRLQAKGGKWAGDGRKGEAGHGGRLARGGVWLEAAQPRRGLD</sequence>
<evidence type="ECO:0000313" key="3">
    <source>
        <dbReference type="Proteomes" id="UP000479710"/>
    </source>
</evidence>
<dbReference type="AlphaFoldDB" id="A0A6G1E813"/>
<keyword evidence="3" id="KW-1185">Reference proteome</keyword>
<feature type="compositionally biased region" description="Basic and acidic residues" evidence="1">
    <location>
        <begin position="16"/>
        <end position="29"/>
    </location>
</feature>
<evidence type="ECO:0000313" key="2">
    <source>
        <dbReference type="EMBL" id="KAF0920093.1"/>
    </source>
</evidence>